<dbReference type="EMBL" id="JAAKZV010000098">
    <property type="protein sequence ID" value="NGN66501.1"/>
    <property type="molecule type" value="Genomic_DNA"/>
</dbReference>
<evidence type="ECO:0000256" key="8">
    <source>
        <dbReference type="SAM" id="MobiDB-lite"/>
    </source>
</evidence>
<dbReference type="AlphaFoldDB" id="A0A6G4U5M3"/>
<evidence type="ECO:0000313" key="12">
    <source>
        <dbReference type="Proteomes" id="UP000481583"/>
    </source>
</evidence>
<name>A0A6G4U5M3_9ACTN</name>
<evidence type="ECO:0000256" key="7">
    <source>
        <dbReference type="ARBA" id="ARBA00023157"/>
    </source>
</evidence>
<dbReference type="Gene3D" id="3.30.300.50">
    <property type="match status" value="2"/>
</dbReference>
<keyword evidence="12" id="KW-1185">Reference proteome</keyword>
<dbReference type="InterPro" id="IPR013783">
    <property type="entry name" value="Ig-like_fold"/>
</dbReference>
<dbReference type="SUPFAM" id="SSF50494">
    <property type="entry name" value="Trypsin-like serine proteases"/>
    <property type="match status" value="1"/>
</dbReference>
<dbReference type="GO" id="GO:0005509">
    <property type="term" value="F:calcium ion binding"/>
    <property type="evidence" value="ECO:0007669"/>
    <property type="project" value="InterPro"/>
</dbReference>
<keyword evidence="4" id="KW-0378">Hydrolase</keyword>
<feature type="chain" id="PRO_5026266488" description="Dystroglycan-type cadherin-like domain-containing protein" evidence="9">
    <location>
        <begin position="31"/>
        <end position="586"/>
    </location>
</feature>
<dbReference type="PROSITE" id="PS00135">
    <property type="entry name" value="TRYPSIN_SER"/>
    <property type="match status" value="1"/>
</dbReference>
<evidence type="ECO:0000256" key="5">
    <source>
        <dbReference type="ARBA" id="ARBA00022825"/>
    </source>
</evidence>
<evidence type="ECO:0000256" key="1">
    <source>
        <dbReference type="ARBA" id="ARBA00007664"/>
    </source>
</evidence>
<comment type="similarity">
    <text evidence="1">Belongs to the peptidase S1 family.</text>
</comment>
<keyword evidence="5" id="KW-0720">Serine protease</keyword>
<dbReference type="PRINTS" id="PR00861">
    <property type="entry name" value="ALYTICPTASE"/>
</dbReference>
<dbReference type="InterPro" id="IPR018114">
    <property type="entry name" value="TRYPSIN_HIS"/>
</dbReference>
<dbReference type="Pfam" id="PF05345">
    <property type="entry name" value="He_PIG"/>
    <property type="match status" value="2"/>
</dbReference>
<dbReference type="Gene3D" id="2.60.40.10">
    <property type="entry name" value="Immunoglobulins"/>
    <property type="match status" value="2"/>
</dbReference>
<sequence length="586" mass="59297">MTHRRPRAWLLSATLALSLLGALAAGTAGAAPAETDPDPGSVPKGLLHALERDLGLDADAARTRAAAEARATTTAARLRAALPATDYAGLWYDAATGKLKAAVTDAATARRATQLGATAQRVTHDRATLHGAARAIGRSAEKSKGKGIPGIVAWGVDERRNQVTITVAKPDRTATTDRFLRRATSLGSYVKVREISSAPTQQGGEVAGGEKWVPGSESPCSIGFSATGSADAKSFLTAGHCTNDANQPAYGKDGTRIGTSNVNGSHSINAREGDFGAVAVDQAGWTLSPRVEGWSSTDVDVTGSAEGVVGQAVCRSGQTSGWRCGEITQVNQTVDYGNVVIDGLSYSDACSAGGDSGGSYVTASGAKAVGIHSGGGSATCGSSGDTFTIFQPVNEALQKWGLTLTTGTQQPGEVQVAAVADRQSAVGEAAELKNSATGGTLPYTWSASGLPAGLAIDAGTGTVTGTPTAEGTHAVKVTATDKDGKSGSTAFTWTVGGTSGGDPLLTDPGSQTVYIGKPVSLQLAATGGTAPLRWSATGLPAGLSIDPATGKVTGTPTTWGTAGSRVTVTDREGKADTLDITWYVFF</sequence>
<feature type="signal peptide" evidence="9">
    <location>
        <begin position="1"/>
        <end position="30"/>
    </location>
</feature>
<dbReference type="InterPro" id="IPR035070">
    <property type="entry name" value="Streptogrisin_prodomain"/>
</dbReference>
<organism evidence="11 12">
    <name type="scientific">Streptomyces coryli</name>
    <dbReference type="NCBI Taxonomy" id="1128680"/>
    <lineage>
        <taxon>Bacteria</taxon>
        <taxon>Bacillati</taxon>
        <taxon>Actinomycetota</taxon>
        <taxon>Actinomycetes</taxon>
        <taxon>Kitasatosporales</taxon>
        <taxon>Streptomycetaceae</taxon>
        <taxon>Streptomyces</taxon>
    </lineage>
</organism>
<dbReference type="PROSITE" id="PS00134">
    <property type="entry name" value="TRYPSIN_HIS"/>
    <property type="match status" value="1"/>
</dbReference>
<dbReference type="InterPro" id="IPR004236">
    <property type="entry name" value="Pept_S1_alpha_lytic"/>
</dbReference>
<dbReference type="GO" id="GO:0006508">
    <property type="term" value="P:proteolysis"/>
    <property type="evidence" value="ECO:0007669"/>
    <property type="project" value="UniProtKB-KW"/>
</dbReference>
<evidence type="ECO:0000256" key="9">
    <source>
        <dbReference type="SAM" id="SignalP"/>
    </source>
</evidence>
<proteinExistence type="inferred from homology"/>
<dbReference type="Gene3D" id="2.40.10.10">
    <property type="entry name" value="Trypsin-like serine proteases"/>
    <property type="match status" value="2"/>
</dbReference>
<evidence type="ECO:0000313" key="11">
    <source>
        <dbReference type="EMBL" id="NGN66501.1"/>
    </source>
</evidence>
<protein>
    <recommendedName>
        <fullName evidence="10">Dystroglycan-type cadherin-like domain-containing protein</fullName>
    </recommendedName>
</protein>
<feature type="domain" description="Dystroglycan-type cadherin-like" evidence="10">
    <location>
        <begin position="414"/>
        <end position="502"/>
    </location>
</feature>
<keyword evidence="6" id="KW-0865">Zymogen</keyword>
<dbReference type="GO" id="GO:0016020">
    <property type="term" value="C:membrane"/>
    <property type="evidence" value="ECO:0007669"/>
    <property type="project" value="InterPro"/>
</dbReference>
<reference evidence="11 12" key="1">
    <citation type="submission" date="2020-02" db="EMBL/GenBank/DDBJ databases">
        <title>Whole-genome analyses of novel actinobacteria.</title>
        <authorList>
            <person name="Sahin N."/>
        </authorList>
    </citation>
    <scope>NUCLEOTIDE SEQUENCE [LARGE SCALE GENOMIC DNA]</scope>
    <source>
        <strain evidence="11 12">A7024</strain>
    </source>
</reference>
<comment type="caution">
    <text evidence="11">The sequence shown here is derived from an EMBL/GenBank/DDBJ whole genome shotgun (WGS) entry which is preliminary data.</text>
</comment>
<evidence type="ECO:0000256" key="2">
    <source>
        <dbReference type="ARBA" id="ARBA00022670"/>
    </source>
</evidence>
<dbReference type="InterPro" id="IPR033116">
    <property type="entry name" value="TRYPSIN_SER"/>
</dbReference>
<evidence type="ECO:0000256" key="3">
    <source>
        <dbReference type="ARBA" id="ARBA00022729"/>
    </source>
</evidence>
<dbReference type="InterPro" id="IPR009003">
    <property type="entry name" value="Peptidase_S1_PA"/>
</dbReference>
<dbReference type="GO" id="GO:0004252">
    <property type="term" value="F:serine-type endopeptidase activity"/>
    <property type="evidence" value="ECO:0007669"/>
    <property type="project" value="InterPro"/>
</dbReference>
<dbReference type="RefSeq" id="WP_165239815.1">
    <property type="nucleotide sequence ID" value="NZ_JAAKZV010000098.1"/>
</dbReference>
<keyword evidence="2" id="KW-0645">Protease</keyword>
<dbReference type="SMART" id="SM00736">
    <property type="entry name" value="CADG"/>
    <property type="match status" value="1"/>
</dbReference>
<evidence type="ECO:0000256" key="6">
    <source>
        <dbReference type="ARBA" id="ARBA00023145"/>
    </source>
</evidence>
<dbReference type="CDD" id="cd21112">
    <property type="entry name" value="alphaLP-like"/>
    <property type="match status" value="1"/>
</dbReference>
<dbReference type="InterPro" id="IPR006644">
    <property type="entry name" value="Cadg"/>
</dbReference>
<evidence type="ECO:0000256" key="4">
    <source>
        <dbReference type="ARBA" id="ARBA00022801"/>
    </source>
</evidence>
<gene>
    <name evidence="11" type="ORF">G5C51_21685</name>
</gene>
<dbReference type="InterPro" id="IPR043504">
    <property type="entry name" value="Peptidase_S1_PA_chymotrypsin"/>
</dbReference>
<keyword evidence="7" id="KW-1015">Disulfide bond</keyword>
<feature type="region of interest" description="Disordered" evidence="8">
    <location>
        <begin position="243"/>
        <end position="265"/>
    </location>
</feature>
<dbReference type="InterPro" id="IPR015919">
    <property type="entry name" value="Cadherin-like_sf"/>
</dbReference>
<dbReference type="Proteomes" id="UP000481583">
    <property type="component" value="Unassembled WGS sequence"/>
</dbReference>
<keyword evidence="3 9" id="KW-0732">Signal</keyword>
<dbReference type="InterPro" id="IPR001316">
    <property type="entry name" value="Pept_S1A_streptogrisin"/>
</dbReference>
<dbReference type="Pfam" id="PF02983">
    <property type="entry name" value="Pro_Al_protease"/>
    <property type="match status" value="1"/>
</dbReference>
<evidence type="ECO:0000259" key="10">
    <source>
        <dbReference type="SMART" id="SM00736"/>
    </source>
</evidence>
<dbReference type="SUPFAM" id="SSF49313">
    <property type="entry name" value="Cadherin-like"/>
    <property type="match status" value="2"/>
</dbReference>
<accession>A0A6G4U5M3</accession>
<dbReference type="GO" id="GO:0005975">
    <property type="term" value="P:carbohydrate metabolic process"/>
    <property type="evidence" value="ECO:0007669"/>
    <property type="project" value="UniProtKB-ARBA"/>
</dbReference>